<dbReference type="Proteomes" id="UP000315673">
    <property type="component" value="Chromosome"/>
</dbReference>
<name>A0A5B8LJH1_9SPHN</name>
<accession>A0A5B8LJH1</accession>
<organism evidence="2 3">
    <name type="scientific">Sphingomonas panacisoli</name>
    <dbReference type="NCBI Taxonomy" id="1813879"/>
    <lineage>
        <taxon>Bacteria</taxon>
        <taxon>Pseudomonadati</taxon>
        <taxon>Pseudomonadota</taxon>
        <taxon>Alphaproteobacteria</taxon>
        <taxon>Sphingomonadales</taxon>
        <taxon>Sphingomonadaceae</taxon>
        <taxon>Sphingomonas</taxon>
    </lineage>
</organism>
<reference evidence="2 3" key="1">
    <citation type="submission" date="2019-07" db="EMBL/GenBank/DDBJ databases">
        <title>Full genome sequence of Sphingomonas sp. 4R-6-7(HKS19).</title>
        <authorList>
            <person name="Im W.-T."/>
        </authorList>
    </citation>
    <scope>NUCLEOTIDE SEQUENCE [LARGE SCALE GENOMIC DNA]</scope>
    <source>
        <strain evidence="2 3">HKS19</strain>
    </source>
</reference>
<keyword evidence="3" id="KW-1185">Reference proteome</keyword>
<dbReference type="InterPro" id="IPR006860">
    <property type="entry name" value="FecR"/>
</dbReference>
<evidence type="ECO:0000313" key="3">
    <source>
        <dbReference type="Proteomes" id="UP000315673"/>
    </source>
</evidence>
<dbReference type="PIRSF" id="PIRSF018266">
    <property type="entry name" value="FecR"/>
    <property type="match status" value="1"/>
</dbReference>
<sequence length="316" mass="33564">MNEEPDDIDEAAARWHAAQHDDAMDWDGFTRWLEEDPRHRTAYDAIALLDARIDAALPILRRPQSVEIQSARPRWRRSARWATAGSAVAAAAVAGLFFLSNGSTPPLTVYRTAQGQGRDVQLADGSSAAMAPGSVLRIPAKTGDPIAMEGNATFDIRHDPTRSVEIRAGGYAIRDIGTRFDVSTSGGMLRVAVTQGRVAVRSLTAGGEVEVSAGNVLTAVDPQSAPTLAPLGARPSSGWRNGRMTYDDVPLGLVVADIARFTGSPVTIDPAIAKRRFSGVLATGSGDAMTNALAELANLRKRTERDAIRLDGGAGR</sequence>
<dbReference type="PANTHER" id="PTHR30273">
    <property type="entry name" value="PERIPLASMIC SIGNAL SENSOR AND SIGMA FACTOR ACTIVATOR FECR-RELATED"/>
    <property type="match status" value="1"/>
</dbReference>
<feature type="domain" description="FecR protein" evidence="1">
    <location>
        <begin position="109"/>
        <end position="198"/>
    </location>
</feature>
<dbReference type="EMBL" id="CP042306">
    <property type="protein sequence ID" value="QDZ07905.1"/>
    <property type="molecule type" value="Genomic_DNA"/>
</dbReference>
<dbReference type="GO" id="GO:0016989">
    <property type="term" value="F:sigma factor antagonist activity"/>
    <property type="evidence" value="ECO:0007669"/>
    <property type="project" value="TreeGrafter"/>
</dbReference>
<gene>
    <name evidence="2" type="ORF">FPZ24_10750</name>
</gene>
<dbReference type="RefSeq" id="WP_146571860.1">
    <property type="nucleotide sequence ID" value="NZ_CP042306.1"/>
</dbReference>
<dbReference type="OrthoDB" id="9771237at2"/>
<dbReference type="KEGG" id="spai:FPZ24_10750"/>
<dbReference type="PANTHER" id="PTHR30273:SF2">
    <property type="entry name" value="PROTEIN FECR"/>
    <property type="match status" value="1"/>
</dbReference>
<evidence type="ECO:0000313" key="2">
    <source>
        <dbReference type="EMBL" id="QDZ07905.1"/>
    </source>
</evidence>
<dbReference type="Gene3D" id="2.60.120.1440">
    <property type="match status" value="1"/>
</dbReference>
<dbReference type="AlphaFoldDB" id="A0A5B8LJH1"/>
<proteinExistence type="predicted"/>
<evidence type="ECO:0000259" key="1">
    <source>
        <dbReference type="Pfam" id="PF04773"/>
    </source>
</evidence>
<protein>
    <recommendedName>
        <fullName evidence="1">FecR protein domain-containing protein</fullName>
    </recommendedName>
</protein>
<dbReference type="InterPro" id="IPR012373">
    <property type="entry name" value="Ferrdict_sens_TM"/>
</dbReference>
<dbReference type="Pfam" id="PF04773">
    <property type="entry name" value="FecR"/>
    <property type="match status" value="1"/>
</dbReference>